<proteinExistence type="predicted"/>
<name>A0A438ADH1_9RHOB</name>
<protein>
    <submittedName>
        <fullName evidence="2">NAD-dependent epimerase/dehydratase family protein</fullName>
    </submittedName>
</protein>
<evidence type="ECO:0000313" key="2">
    <source>
        <dbReference type="EMBL" id="RVV96743.1"/>
    </source>
</evidence>
<evidence type="ECO:0000313" key="3">
    <source>
        <dbReference type="Proteomes" id="UP000285908"/>
    </source>
</evidence>
<dbReference type="Gene3D" id="3.40.50.720">
    <property type="entry name" value="NAD(P)-binding Rossmann-like Domain"/>
    <property type="match status" value="1"/>
</dbReference>
<dbReference type="Proteomes" id="UP000285908">
    <property type="component" value="Unassembled WGS sequence"/>
</dbReference>
<comment type="caution">
    <text evidence="2">The sequence shown here is derived from an EMBL/GenBank/DDBJ whole genome shotgun (WGS) entry which is preliminary data.</text>
</comment>
<organism evidence="2 3">
    <name type="scientific">Mesobaculum littorinae</name>
    <dbReference type="NCBI Taxonomy" id="2486419"/>
    <lineage>
        <taxon>Bacteria</taxon>
        <taxon>Pseudomonadati</taxon>
        <taxon>Pseudomonadota</taxon>
        <taxon>Alphaproteobacteria</taxon>
        <taxon>Rhodobacterales</taxon>
        <taxon>Roseobacteraceae</taxon>
        <taxon>Mesobaculum</taxon>
    </lineage>
</organism>
<dbReference type="RefSeq" id="WP_127907787.1">
    <property type="nucleotide sequence ID" value="NZ_RQXX01000008.1"/>
</dbReference>
<dbReference type="OrthoDB" id="7687386at2"/>
<gene>
    <name evidence="2" type="ORF">EKE94_16740</name>
</gene>
<evidence type="ECO:0000259" key="1">
    <source>
        <dbReference type="Pfam" id="PF01370"/>
    </source>
</evidence>
<keyword evidence="3" id="KW-1185">Reference proteome</keyword>
<reference evidence="2 3" key="1">
    <citation type="submission" date="2018-11" db="EMBL/GenBank/DDBJ databases">
        <title>Mesobaculum littorinae gen. nov., sp. nov., isolated from Littorina scabra that represents a novel genus of the order Rhodobacteraceae.</title>
        <authorList>
            <person name="Li F."/>
        </authorList>
    </citation>
    <scope>NUCLEOTIDE SEQUENCE [LARGE SCALE GENOMIC DNA]</scope>
    <source>
        <strain evidence="2 3">M0103</strain>
    </source>
</reference>
<dbReference type="InterPro" id="IPR001509">
    <property type="entry name" value="Epimerase_deHydtase"/>
</dbReference>
<accession>A0A438ADH1</accession>
<dbReference type="Pfam" id="PF01370">
    <property type="entry name" value="Epimerase"/>
    <property type="match status" value="1"/>
</dbReference>
<dbReference type="SUPFAM" id="SSF51735">
    <property type="entry name" value="NAD(P)-binding Rossmann-fold domains"/>
    <property type="match status" value="1"/>
</dbReference>
<dbReference type="EMBL" id="RQXX01000008">
    <property type="protein sequence ID" value="RVV96743.1"/>
    <property type="molecule type" value="Genomic_DNA"/>
</dbReference>
<feature type="domain" description="NAD-dependent epimerase/dehydratase" evidence="1">
    <location>
        <begin position="57"/>
        <end position="156"/>
    </location>
</feature>
<dbReference type="AlphaFoldDB" id="A0A438ADH1"/>
<sequence length="283" mass="28706">MTTPVLLGATGTVARLVRHSWPAAAPAPVCLARRAAPGIDAIWDMEGAPPPRMADSPSAVIDLSGVVPGPGAQLERNADLALAALAAARSWGAGRLFWASSSSIYGATSGPVDEDTPPSPLVPYGAAKARAEAALIRAAAAPGAPRLTILRLGNVAFAGQPFYAARQGRVTLDRFADGSYPRRSYIGPRGLAAVLSGLLQLDQAGAALPGILNVAAARPTGMDAVLDALGADWGPRPAPADAVSELWLDTTRLESCLPGRAGSGDATDLVAEGDALPDAGRDA</sequence>
<dbReference type="InterPro" id="IPR036291">
    <property type="entry name" value="NAD(P)-bd_dom_sf"/>
</dbReference>